<organism evidence="1 2">
    <name type="scientific">Nyssa sinensis</name>
    <dbReference type="NCBI Taxonomy" id="561372"/>
    <lineage>
        <taxon>Eukaryota</taxon>
        <taxon>Viridiplantae</taxon>
        <taxon>Streptophyta</taxon>
        <taxon>Embryophyta</taxon>
        <taxon>Tracheophyta</taxon>
        <taxon>Spermatophyta</taxon>
        <taxon>Magnoliopsida</taxon>
        <taxon>eudicotyledons</taxon>
        <taxon>Gunneridae</taxon>
        <taxon>Pentapetalae</taxon>
        <taxon>asterids</taxon>
        <taxon>Cornales</taxon>
        <taxon>Nyssaceae</taxon>
        <taxon>Nyssa</taxon>
    </lineage>
</organism>
<gene>
    <name evidence="1" type="ORF">F0562_006641</name>
</gene>
<protein>
    <submittedName>
        <fullName evidence="1">Uncharacterized protein</fullName>
    </submittedName>
</protein>
<name>A0A5J5APG1_9ASTE</name>
<sequence>MQNDAMLEACQEHELVNCYCWCASSQDEIPKSTYISLDSKAQLKLKLIQPRLGLQIKEGGAKERMEQGKRHTLE</sequence>
<dbReference type="EMBL" id="CM018043">
    <property type="protein sequence ID" value="KAA8531642.1"/>
    <property type="molecule type" value="Genomic_DNA"/>
</dbReference>
<dbReference type="AlphaFoldDB" id="A0A5J5APG1"/>
<keyword evidence="2" id="KW-1185">Reference proteome</keyword>
<accession>A0A5J5APG1</accession>
<evidence type="ECO:0000313" key="1">
    <source>
        <dbReference type="EMBL" id="KAA8531642.1"/>
    </source>
</evidence>
<dbReference type="Proteomes" id="UP000325577">
    <property type="component" value="Linkage Group LG2"/>
</dbReference>
<reference evidence="1 2" key="1">
    <citation type="submission" date="2019-09" db="EMBL/GenBank/DDBJ databases">
        <title>A chromosome-level genome assembly of the Chinese tupelo Nyssa sinensis.</title>
        <authorList>
            <person name="Yang X."/>
            <person name="Kang M."/>
            <person name="Yang Y."/>
            <person name="Xiong H."/>
            <person name="Wang M."/>
            <person name="Zhang Z."/>
            <person name="Wang Z."/>
            <person name="Wu H."/>
            <person name="Ma T."/>
            <person name="Liu J."/>
            <person name="Xi Z."/>
        </authorList>
    </citation>
    <scope>NUCLEOTIDE SEQUENCE [LARGE SCALE GENOMIC DNA]</scope>
    <source>
        <strain evidence="1">J267</strain>
        <tissue evidence="1">Leaf</tissue>
    </source>
</reference>
<evidence type="ECO:0000313" key="2">
    <source>
        <dbReference type="Proteomes" id="UP000325577"/>
    </source>
</evidence>
<proteinExistence type="predicted"/>